<dbReference type="RefSeq" id="WP_144688727.1">
    <property type="nucleotide sequence ID" value="NZ_VLLQ01000011.1"/>
</dbReference>
<gene>
    <name evidence="1" type="ORF">GJE22_08190</name>
</gene>
<name>A0A7K0GBQ5_9ACTN</name>
<keyword evidence="2" id="KW-1185">Reference proteome</keyword>
<accession>A0A7K0GBQ5</accession>
<dbReference type="EMBL" id="VTFZ01000011">
    <property type="protein sequence ID" value="MRX80566.1"/>
    <property type="molecule type" value="Genomic_DNA"/>
</dbReference>
<comment type="caution">
    <text evidence="1">The sequence shown here is derived from an EMBL/GenBank/DDBJ whole genome shotgun (WGS) entry which is preliminary data.</text>
</comment>
<evidence type="ECO:0000313" key="1">
    <source>
        <dbReference type="EMBL" id="MRX80566.1"/>
    </source>
</evidence>
<dbReference type="AlphaFoldDB" id="A0A7K0GBQ5"/>
<organism evidence="1 2">
    <name type="scientific">Enorma shizhengliae</name>
    <dbReference type="NCBI Taxonomy" id="2606615"/>
    <lineage>
        <taxon>Bacteria</taxon>
        <taxon>Bacillati</taxon>
        <taxon>Actinomycetota</taxon>
        <taxon>Coriobacteriia</taxon>
        <taxon>Coriobacteriales</taxon>
        <taxon>Coriobacteriaceae</taxon>
        <taxon>Enorma</taxon>
    </lineage>
</organism>
<reference evidence="2" key="1">
    <citation type="submission" date="2019-08" db="EMBL/GenBank/DDBJ databases">
        <title>Arthrobacter sp. nov., isolated from plateau pika and Tibetan wild ass.</title>
        <authorList>
            <person name="Ge Y."/>
        </authorList>
    </citation>
    <scope>NUCLEOTIDE SEQUENCE [LARGE SCALE GENOMIC DNA]</scope>
    <source>
        <strain evidence="2">HF-1365</strain>
    </source>
</reference>
<proteinExistence type="predicted"/>
<sequence length="104" mass="11728">MADSMMDVINRFGAFHDYRLGCLEMDQSGTLLTIEDHDGAKSVSDAKRVGAFRFQKIESFKLSLDLVMGAWIFEVEEDHPGELYFSLDNGSIEIKAGEVSWCEE</sequence>
<dbReference type="Proteomes" id="UP000470010">
    <property type="component" value="Unassembled WGS sequence"/>
</dbReference>
<protein>
    <submittedName>
        <fullName evidence="1">Uncharacterized protein</fullName>
    </submittedName>
</protein>
<evidence type="ECO:0000313" key="2">
    <source>
        <dbReference type="Proteomes" id="UP000470010"/>
    </source>
</evidence>